<reference evidence="4" key="1">
    <citation type="submission" date="2014-12" db="EMBL/GenBank/DDBJ databases">
        <title>Insight into the proteome of Arion vulgaris.</title>
        <authorList>
            <person name="Aradska J."/>
            <person name="Bulat T."/>
            <person name="Smidak R."/>
            <person name="Sarate P."/>
            <person name="Gangsoo J."/>
            <person name="Sialana F."/>
            <person name="Bilban M."/>
            <person name="Lubec G."/>
        </authorList>
    </citation>
    <scope>NUCLEOTIDE SEQUENCE</scope>
    <source>
        <tissue evidence="4">Skin</tissue>
    </source>
</reference>
<organism evidence="4">
    <name type="scientific">Arion vulgaris</name>
    <dbReference type="NCBI Taxonomy" id="1028688"/>
    <lineage>
        <taxon>Eukaryota</taxon>
        <taxon>Metazoa</taxon>
        <taxon>Spiralia</taxon>
        <taxon>Lophotrochozoa</taxon>
        <taxon>Mollusca</taxon>
        <taxon>Gastropoda</taxon>
        <taxon>Heterobranchia</taxon>
        <taxon>Euthyneura</taxon>
        <taxon>Panpulmonata</taxon>
        <taxon>Eupulmonata</taxon>
        <taxon>Stylommatophora</taxon>
        <taxon>Helicina</taxon>
        <taxon>Arionoidea</taxon>
        <taxon>Arionidae</taxon>
        <taxon>Arion</taxon>
    </lineage>
</organism>
<gene>
    <name evidence="4" type="primary">ORF46924</name>
</gene>
<dbReference type="InterPro" id="IPR025875">
    <property type="entry name" value="Leu-rich_rpt_4"/>
</dbReference>
<evidence type="ECO:0000256" key="2">
    <source>
        <dbReference type="ARBA" id="ARBA00022737"/>
    </source>
</evidence>
<name>A0A0B6Z363_9EUPU</name>
<proteinExistence type="predicted"/>
<dbReference type="InterPro" id="IPR001611">
    <property type="entry name" value="Leu-rich_rpt"/>
</dbReference>
<evidence type="ECO:0000256" key="1">
    <source>
        <dbReference type="ARBA" id="ARBA00022614"/>
    </source>
</evidence>
<dbReference type="PANTHER" id="PTHR46652:SF7">
    <property type="entry name" value="LEUCINE-RICH REPEAT AND IQ DOMAIN-CONTAINING PROTEIN 1"/>
    <property type="match status" value="1"/>
</dbReference>
<sequence>EKHEYELCRNQWMEQLEYARKQAATRIQKVYRGHRIRKQNTGIIHEIKEWKEVRKKEKHALRVMEVEYEIKYREDQAKKEKEKQEQKATEEKIKKLEEERQIEIEKKWKEEKDRILEELEKEKEKKREEQRQEEKWREKEEEDIRKKEELRRKEEEQLRKQEALQKKNDEKKRLKEEEAQKKEAKQKIKEEEKRRKEEEKRIKEEENKKEEEKVSKEVNNTNEDLESDVRMKTEAVNKNEENNQLTKVGKKREVKELKNTENKTINGNDDLDTNSQRIVQSPSLLAGPFSTSLKTGNDMQQPSPQTSLTIQIQSSHQNQSSHPHFQPFSHVSTVKNAESNSLMMQTSLTAGVKSAESQELITANPKVTSSQFDPIELLRARWFNSCIAWSKVSCEPWKLKQTSQKILRRPSHAKKLPPLSQSMVLEAAHASSLREISSVKLIDLPECSLSTLDQCWLLRYLTITNCGLTCLDGLSQCKHLLYINAERNKIEYLDLKDLGSLQVVKLAHNNLNIIHGLEGCINVRWLDLSQNRITRISGLGSLRRIHTLNLSNNQIVSSEGLDEAITLQYMDLSHNYLQHFTDISKLCLLIDLNLACNNLLEVPELKNQVLLQTLYLQENSIRTLEPLSKCWLPLLHTLNCSQNMLDNVTDVRNVICLSYLDVSLNQITDMENLLSGIMQSTKLETLLLEGNPLVDVYTKEYKQIITRALPLLKTVDHQSVSHQSGDHQSVSHQSVISQTVMPLTPNLNAENVIKISDNFLQMCLSHISLHSNLRDEFQTQMKVLLVNCHVTSETLCSTYFTFCDTSFKMAAEHRLAHEYGELNISNNYNDFTASIEDGKALFSSTIDFKLKKETMADKKKNFNVSGNITTQNGNICKENSKADIVEAKLAHSEFMLHKQHQFDPALSSRLTTVAFPSSLNSLNQHLAQDSTHIQTSSVMPGVVAGSADRQTKDRTDKDIKIKDINPNLNIVDMDKTANHTREVLSNRNADRGNHDDDNVSVTWQSHTAYPSIKKKDKLKMDVNENAGKIMPSSQTFEATDNMSERNEGHYEQYLSGKDKFEMIVQASCSNTTANIKSKINKATEENVSDSNFKHQDRHKPLSGIKSSVIADQLSSQRTDGKCEDLELSDHDVDGNLDIDNLEFDIDKYLDMEELDEFLDSGWRPINIPQIPQTLIPVLGKIKTAQNNDINTDREDIRDHDPYRSHPPGQPSQAWMRSSVSPGHNFKSSSSRKDLGASSPMMAPSSLSVASAAETIGGGSVRSKKEELSEEWGFKDSRTVEMMLARAKKMKYNSERRRKLNQLDPQERLHLLKKMEEKYRIKTSRPPSTKVLPRKEYFKAREEDMHRQEFEIQAEDNTRVHRMFEWLHTQVGDHIVSSSRINPGSFANTDIRKDVSVGDIHSRKFSPLSEYQKSVHRDNQQHRRYSSEDAQSGHTPVLPPIQLSPHPSSHKNERISFRDTPVMKSGGWGGGKKRV</sequence>
<dbReference type="InterPro" id="IPR032675">
    <property type="entry name" value="LRR_dom_sf"/>
</dbReference>
<feature type="region of interest" description="Disordered" evidence="3">
    <location>
        <begin position="1185"/>
        <end position="1242"/>
    </location>
</feature>
<evidence type="ECO:0000256" key="3">
    <source>
        <dbReference type="SAM" id="MobiDB-lite"/>
    </source>
</evidence>
<evidence type="ECO:0008006" key="5">
    <source>
        <dbReference type="Google" id="ProtNLM"/>
    </source>
</evidence>
<dbReference type="SMART" id="SM00365">
    <property type="entry name" value="LRR_SD22"/>
    <property type="match status" value="4"/>
</dbReference>
<feature type="compositionally biased region" description="Gly residues" evidence="3">
    <location>
        <begin position="1465"/>
        <end position="1474"/>
    </location>
</feature>
<feature type="non-terminal residue" evidence="4">
    <location>
        <position position="1"/>
    </location>
</feature>
<feature type="compositionally biased region" description="Basic and acidic residues" evidence="3">
    <location>
        <begin position="1190"/>
        <end position="1203"/>
    </location>
</feature>
<keyword evidence="1" id="KW-0433">Leucine-rich repeat</keyword>
<feature type="region of interest" description="Disordered" evidence="3">
    <location>
        <begin position="122"/>
        <end position="225"/>
    </location>
</feature>
<keyword evidence="2" id="KW-0677">Repeat</keyword>
<feature type="region of interest" description="Disordered" evidence="3">
    <location>
        <begin position="1407"/>
        <end position="1474"/>
    </location>
</feature>
<feature type="compositionally biased region" description="Basic and acidic residues" evidence="3">
    <location>
        <begin position="1412"/>
        <end position="1426"/>
    </location>
</feature>
<feature type="compositionally biased region" description="Basic and acidic residues" evidence="3">
    <location>
        <begin position="122"/>
        <end position="216"/>
    </location>
</feature>
<dbReference type="PROSITE" id="PS50096">
    <property type="entry name" value="IQ"/>
    <property type="match status" value="1"/>
</dbReference>
<protein>
    <recommendedName>
        <fullName evidence="5">Leucine-rich repeat and IQ domain-containing protein 1</fullName>
    </recommendedName>
</protein>
<dbReference type="PANTHER" id="PTHR46652">
    <property type="entry name" value="LEUCINE-RICH REPEAT AND IQ DOMAIN-CONTAINING PROTEIN 1-RELATED"/>
    <property type="match status" value="1"/>
</dbReference>
<dbReference type="EMBL" id="HACG01016174">
    <property type="protein sequence ID" value="CEK63039.1"/>
    <property type="molecule type" value="Transcribed_RNA"/>
</dbReference>
<dbReference type="Pfam" id="PF12799">
    <property type="entry name" value="LRR_4"/>
    <property type="match status" value="1"/>
</dbReference>
<evidence type="ECO:0000313" key="4">
    <source>
        <dbReference type="EMBL" id="CEK63039.1"/>
    </source>
</evidence>
<feature type="non-terminal residue" evidence="4">
    <location>
        <position position="1474"/>
    </location>
</feature>
<dbReference type="Gene3D" id="3.80.10.10">
    <property type="entry name" value="Ribonuclease Inhibitor"/>
    <property type="match status" value="2"/>
</dbReference>
<dbReference type="InterPro" id="IPR050836">
    <property type="entry name" value="SDS22/Internalin_LRR"/>
</dbReference>
<accession>A0A0B6Z363</accession>
<dbReference type="PROSITE" id="PS51450">
    <property type="entry name" value="LRR"/>
    <property type="match status" value="3"/>
</dbReference>
<dbReference type="SUPFAM" id="SSF52058">
    <property type="entry name" value="L domain-like"/>
    <property type="match status" value="1"/>
</dbReference>
<feature type="compositionally biased region" description="Polar residues" evidence="3">
    <location>
        <begin position="1210"/>
        <end position="1228"/>
    </location>
</feature>
<dbReference type="CDD" id="cd23767">
    <property type="entry name" value="IQCD"/>
    <property type="match status" value="1"/>
</dbReference>